<sequence>MTRHTRSKNGNPTDTNGINGPRSKNQRPHSAAAPSSKVISFRCLVLVTLSLVIALLLFAVHKVSSQWKITPANPTWQHTFKLEDHDQEEQHPSFDHDHDHASSKIPNSHLISPHGPSAKLSTLTCPSQTSASEVAAVKEMVYWEDIQQDSEWVSTYKTATLKYVTFEADKGGWNNIRMAMETILVFAAVTGRTLVLPPPKGMYLLNKDKDNKENNKLAFSDFFHLEDIAAELKGVDIITMEEFLKREANKHPGLNEISDSTGEDTGRAVPPPNDGLADWSNTYDLKPLNEFLRKVGYVKKMETTKDFFVIPQDPERSSFEDMSYLLDQEVFDGDMKKGFENKIKNTFINNPTSTSADPKDRMREFYAGRKSMHVYDSAFQNAKVIHFPVDHKGGFRMLTHFYCAIFCEDWRTDLWAKRLVRDHVRYIDEIYCVAAKVVEGLRKKSLARDPDGGGVFDSLHVRRGDFQYKKTRLKPEALYENTKEHLTPGTTVFIGTDEFDKSYWKLMKEHYDVYFLDDFEDDIKGMNPNYYGMLDQLITTKGEHFYGTFFSTFTGYINRMRGYFDDRGDELNGSNKDGLIKSWYTAPTDKTNEMAQYMPIRPPFYPREFPVAWRDIDADVNEN</sequence>
<protein>
    <recommendedName>
        <fullName evidence="8">O-fucosyltransferase family protein</fullName>
    </recommendedName>
</protein>
<evidence type="ECO:0000313" key="6">
    <source>
        <dbReference type="EMBL" id="GMH54897.1"/>
    </source>
</evidence>
<organism evidence="6 7">
    <name type="scientific">Triparma strigata</name>
    <dbReference type="NCBI Taxonomy" id="1606541"/>
    <lineage>
        <taxon>Eukaryota</taxon>
        <taxon>Sar</taxon>
        <taxon>Stramenopiles</taxon>
        <taxon>Ochrophyta</taxon>
        <taxon>Bolidophyceae</taxon>
        <taxon>Parmales</taxon>
        <taxon>Triparmaceae</taxon>
        <taxon>Triparma</taxon>
    </lineage>
</organism>
<feature type="region of interest" description="Disordered" evidence="4">
    <location>
        <begin position="1"/>
        <end position="33"/>
    </location>
</feature>
<dbReference type="CDD" id="cd11296">
    <property type="entry name" value="O-FucT_like"/>
    <property type="match status" value="1"/>
</dbReference>
<reference evidence="7" key="1">
    <citation type="journal article" date="2023" name="Commun. Biol.">
        <title>Genome analysis of Parmales, the sister group of diatoms, reveals the evolutionary specialization of diatoms from phago-mixotrophs to photoautotrophs.</title>
        <authorList>
            <person name="Ban H."/>
            <person name="Sato S."/>
            <person name="Yoshikawa S."/>
            <person name="Yamada K."/>
            <person name="Nakamura Y."/>
            <person name="Ichinomiya M."/>
            <person name="Sato N."/>
            <person name="Blanc-Mathieu R."/>
            <person name="Endo H."/>
            <person name="Kuwata A."/>
            <person name="Ogata H."/>
        </authorList>
    </citation>
    <scope>NUCLEOTIDE SEQUENCE [LARGE SCALE GENOMIC DNA]</scope>
    <source>
        <strain evidence="7">NIES 3701</strain>
    </source>
</reference>
<dbReference type="EMBL" id="BRXY01000030">
    <property type="protein sequence ID" value="GMH54897.1"/>
    <property type="molecule type" value="Genomic_DNA"/>
</dbReference>
<keyword evidence="5" id="KW-1133">Transmembrane helix</keyword>
<dbReference type="InterPro" id="IPR019378">
    <property type="entry name" value="GDP-Fuc_O-FucTrfase"/>
</dbReference>
<dbReference type="Pfam" id="PF10250">
    <property type="entry name" value="O-FucT"/>
    <property type="match status" value="1"/>
</dbReference>
<keyword evidence="2" id="KW-0294">Fucose metabolism</keyword>
<dbReference type="PANTHER" id="PTHR31469:SF8">
    <property type="entry name" value="OS07G0641000 PROTEIN"/>
    <property type="match status" value="1"/>
</dbReference>
<keyword evidence="3" id="KW-0119">Carbohydrate metabolism</keyword>
<keyword evidence="7" id="KW-1185">Reference proteome</keyword>
<name>A0A9W6ZI94_9STRA</name>
<evidence type="ECO:0000256" key="5">
    <source>
        <dbReference type="SAM" id="Phobius"/>
    </source>
</evidence>
<feature type="region of interest" description="Disordered" evidence="4">
    <location>
        <begin position="251"/>
        <end position="275"/>
    </location>
</feature>
<evidence type="ECO:0000256" key="1">
    <source>
        <dbReference type="ARBA" id="ARBA00022679"/>
    </source>
</evidence>
<dbReference type="OrthoDB" id="1861862at2759"/>
<keyword evidence="1" id="KW-0808">Transferase</keyword>
<feature type="region of interest" description="Disordered" evidence="4">
    <location>
        <begin position="84"/>
        <end position="111"/>
    </location>
</feature>
<dbReference type="PANTHER" id="PTHR31469">
    <property type="entry name" value="OS07G0633600 PROTEIN"/>
    <property type="match status" value="1"/>
</dbReference>
<comment type="caution">
    <text evidence="6">The sequence shown here is derived from an EMBL/GenBank/DDBJ whole genome shotgun (WGS) entry which is preliminary data.</text>
</comment>
<proteinExistence type="predicted"/>
<keyword evidence="5" id="KW-0472">Membrane</keyword>
<gene>
    <name evidence="6" type="ORF">TrST_g3703</name>
</gene>
<dbReference type="Gene3D" id="3.40.50.11350">
    <property type="match status" value="1"/>
</dbReference>
<evidence type="ECO:0000256" key="4">
    <source>
        <dbReference type="SAM" id="MobiDB-lite"/>
    </source>
</evidence>
<evidence type="ECO:0000313" key="7">
    <source>
        <dbReference type="Proteomes" id="UP001165085"/>
    </source>
</evidence>
<feature type="compositionally biased region" description="Basic and acidic residues" evidence="4">
    <location>
        <begin position="84"/>
        <end position="102"/>
    </location>
</feature>
<keyword evidence="5" id="KW-0812">Transmembrane</keyword>
<evidence type="ECO:0000256" key="3">
    <source>
        <dbReference type="ARBA" id="ARBA00023277"/>
    </source>
</evidence>
<dbReference type="GO" id="GO:0016740">
    <property type="term" value="F:transferase activity"/>
    <property type="evidence" value="ECO:0007669"/>
    <property type="project" value="UniProtKB-KW"/>
</dbReference>
<accession>A0A9W6ZI94</accession>
<evidence type="ECO:0008006" key="8">
    <source>
        <dbReference type="Google" id="ProtNLM"/>
    </source>
</evidence>
<dbReference type="Proteomes" id="UP001165085">
    <property type="component" value="Unassembled WGS sequence"/>
</dbReference>
<dbReference type="GO" id="GO:0006004">
    <property type="term" value="P:fucose metabolic process"/>
    <property type="evidence" value="ECO:0007669"/>
    <property type="project" value="UniProtKB-KW"/>
</dbReference>
<evidence type="ECO:0000256" key="2">
    <source>
        <dbReference type="ARBA" id="ARBA00023253"/>
    </source>
</evidence>
<dbReference type="AlphaFoldDB" id="A0A9W6ZI94"/>
<dbReference type="Gene3D" id="3.40.50.11340">
    <property type="match status" value="1"/>
</dbReference>
<feature type="transmembrane region" description="Helical" evidence="5">
    <location>
        <begin position="39"/>
        <end position="60"/>
    </location>
</feature>
<feature type="compositionally biased region" description="Polar residues" evidence="4">
    <location>
        <begin position="8"/>
        <end position="18"/>
    </location>
</feature>